<dbReference type="Gene3D" id="1.20.1250.20">
    <property type="entry name" value="MFS general substrate transporter like domains"/>
    <property type="match status" value="1"/>
</dbReference>
<organism evidence="8">
    <name type="scientific">Vitiosangium cumulatum</name>
    <dbReference type="NCBI Taxonomy" id="1867796"/>
    <lineage>
        <taxon>Bacteria</taxon>
        <taxon>Pseudomonadati</taxon>
        <taxon>Myxococcota</taxon>
        <taxon>Myxococcia</taxon>
        <taxon>Myxococcales</taxon>
        <taxon>Cystobacterineae</taxon>
        <taxon>Archangiaceae</taxon>
        <taxon>Vitiosangium</taxon>
    </lineage>
</organism>
<dbReference type="GO" id="GO:0022857">
    <property type="term" value="F:transmembrane transporter activity"/>
    <property type="evidence" value="ECO:0007669"/>
    <property type="project" value="InterPro"/>
</dbReference>
<dbReference type="SUPFAM" id="SSF103473">
    <property type="entry name" value="MFS general substrate transporter"/>
    <property type="match status" value="1"/>
</dbReference>
<dbReference type="PANTHER" id="PTHR43124:SF3">
    <property type="entry name" value="CHLORAMPHENICOL EFFLUX PUMP RV0191"/>
    <property type="match status" value="1"/>
</dbReference>
<reference evidence="8" key="1">
    <citation type="journal article" date="2020" name="Molecules">
        <title>2-Hydroxysorangiadenosine: Structure and Biosynthesis of a Myxobacterial Sesquiterpene-Nucleoside.</title>
        <authorList>
            <person name="Okoth D.A."/>
            <person name="Hug J.J."/>
            <person name="Garcia R."/>
            <person name="Sproer C."/>
            <person name="Overmann J."/>
            <person name="Muller R."/>
        </authorList>
    </citation>
    <scope>NUCLEOTIDE SEQUENCE</scope>
    <source>
        <strain evidence="8">MCy10943</strain>
    </source>
</reference>
<feature type="transmembrane region" description="Helical" evidence="6">
    <location>
        <begin position="233"/>
        <end position="250"/>
    </location>
</feature>
<keyword evidence="3 6" id="KW-0812">Transmembrane</keyword>
<feature type="transmembrane region" description="Helical" evidence="6">
    <location>
        <begin position="318"/>
        <end position="340"/>
    </location>
</feature>
<evidence type="ECO:0000256" key="5">
    <source>
        <dbReference type="ARBA" id="ARBA00023136"/>
    </source>
</evidence>
<feature type="transmembrane region" description="Helical" evidence="6">
    <location>
        <begin position="262"/>
        <end position="283"/>
    </location>
</feature>
<dbReference type="PROSITE" id="PS50850">
    <property type="entry name" value="MFS"/>
    <property type="match status" value="1"/>
</dbReference>
<feature type="domain" description="Major facilitator superfamily (MFS) profile" evidence="7">
    <location>
        <begin position="1"/>
        <end position="371"/>
    </location>
</feature>
<dbReference type="EMBL" id="MT520819">
    <property type="protein sequence ID" value="QKW93917.1"/>
    <property type="molecule type" value="Genomic_DNA"/>
</dbReference>
<evidence type="ECO:0000256" key="4">
    <source>
        <dbReference type="ARBA" id="ARBA00022989"/>
    </source>
</evidence>
<feature type="transmembrane region" description="Helical" evidence="6">
    <location>
        <begin position="289"/>
        <end position="306"/>
    </location>
</feature>
<evidence type="ECO:0000313" key="8">
    <source>
        <dbReference type="EMBL" id="QKW93917.1"/>
    </source>
</evidence>
<dbReference type="GO" id="GO:0005886">
    <property type="term" value="C:plasma membrane"/>
    <property type="evidence" value="ECO:0007669"/>
    <property type="project" value="UniProtKB-SubCell"/>
</dbReference>
<proteinExistence type="predicted"/>
<name>A0A7D5BGC1_9BACT</name>
<evidence type="ECO:0000256" key="2">
    <source>
        <dbReference type="ARBA" id="ARBA00022475"/>
    </source>
</evidence>
<evidence type="ECO:0000259" key="7">
    <source>
        <dbReference type="PROSITE" id="PS50850"/>
    </source>
</evidence>
<feature type="transmembrane region" description="Helical" evidence="6">
    <location>
        <begin position="346"/>
        <end position="367"/>
    </location>
</feature>
<evidence type="ECO:0000256" key="1">
    <source>
        <dbReference type="ARBA" id="ARBA00004651"/>
    </source>
</evidence>
<dbReference type="InterPro" id="IPR050189">
    <property type="entry name" value="MFS_Efflux_Transporters"/>
</dbReference>
<protein>
    <submittedName>
        <fullName evidence="8">MFS domain-containing protein</fullName>
    </submittedName>
</protein>
<dbReference type="InterPro" id="IPR020846">
    <property type="entry name" value="MFS_dom"/>
</dbReference>
<comment type="subcellular location">
    <subcellularLocation>
        <location evidence="1">Cell membrane</location>
        <topology evidence="1">Multi-pass membrane protein</topology>
    </subcellularLocation>
</comment>
<feature type="transmembrane region" description="Helical" evidence="6">
    <location>
        <begin position="63"/>
        <end position="85"/>
    </location>
</feature>
<accession>A0A7D5BGC1</accession>
<dbReference type="PANTHER" id="PTHR43124">
    <property type="entry name" value="PURINE EFFLUX PUMP PBUE"/>
    <property type="match status" value="1"/>
</dbReference>
<feature type="transmembrane region" description="Helical" evidence="6">
    <location>
        <begin position="196"/>
        <end position="221"/>
    </location>
</feature>
<keyword evidence="2" id="KW-1003">Cell membrane</keyword>
<dbReference type="InterPro" id="IPR036259">
    <property type="entry name" value="MFS_trans_sf"/>
</dbReference>
<dbReference type="InterPro" id="IPR011701">
    <property type="entry name" value="MFS"/>
</dbReference>
<dbReference type="AlphaFoldDB" id="A0A7D5BGC1"/>
<sequence length="375" mass="38500">MVFIDELVTGVVPSSAPELLGAFGLTPAQAAGWTLFAFQILGALLEPPLLAMAHGRRERPMRVAGLALMAATSLAAALAPSYWLFLAALVLYGPASGLGVNLSQAALVSANPERREAVLARWELLGLVGDLLAPAALAASVVLGTGWRGALVAVGVLAALQAAVALRARGTGDDLSEELEMSMSEALRATVRSPSLVAWSAVVVLCGLMDEVLVAFGALSLSERLEAGATERAVILSACMLGGMLGAVLLERCASRFRPSTLLAVSGLGCALAYSAWLVTTHWLTCAVAFGWVGLFEVAHYPLLRARAFAALPEKPNVVLAAGSLFGSLDLALPLLVGAVADGPGLSAAMLVLLAQPLGVLVAAVAARRGERAAR</sequence>
<keyword evidence="5 6" id="KW-0472">Membrane</keyword>
<feature type="transmembrane region" description="Helical" evidence="6">
    <location>
        <begin position="30"/>
        <end position="51"/>
    </location>
</feature>
<evidence type="ECO:0000256" key="3">
    <source>
        <dbReference type="ARBA" id="ARBA00022692"/>
    </source>
</evidence>
<feature type="transmembrane region" description="Helical" evidence="6">
    <location>
        <begin position="149"/>
        <end position="166"/>
    </location>
</feature>
<evidence type="ECO:0000256" key="6">
    <source>
        <dbReference type="SAM" id="Phobius"/>
    </source>
</evidence>
<keyword evidence="4 6" id="KW-1133">Transmembrane helix</keyword>
<dbReference type="Pfam" id="PF07690">
    <property type="entry name" value="MFS_1"/>
    <property type="match status" value="1"/>
</dbReference>